<comment type="cofactor">
    <cofactor evidence="3 14">
        <name>a divalent metal cation</name>
        <dbReference type="ChEBI" id="CHEBI:60240"/>
    </cofactor>
</comment>
<sequence length="446" mass="47029">MEKRTDWQVVAIIPAAGSGRRMRTPGQPKTQKLLLPLAGKTILRRTLEALSLPEITAFFLPVAPEDQPFFAEELKAAGLGQEVIFCAGGPERQDSIANALAAVESWSGWRVPPEQRLVVIHDAARPLVETETIRLALAVAQETWAACVGVPVKDTIKVVGPDGVITQTPDRRTLWAAQTPQVFSWPLLRQAYAQAQAGGEKMTDDAALVERTGHPVRIVPGSYRNLKITTPEDIPAAAALLNAVEAGQATGEMTGEEAPVLTAETAASGSRPAPTVPALRVGQGFDVHRLVTGRRLVLGGVEIPAPVGLAGHSDADVLIHAVMDALLGAAGAGDIGELFPDTDPAYCGIDSTLLLREVMAKLKAAGWKPVNLDVTVIAQKPKLAPYRGKIRARLATLLGLPETAVNVKATTTEGLGFTGREEGIAAQAVVLLESISFSSPASCPEA</sequence>
<reference evidence="16" key="1">
    <citation type="submission" date="2020-06" db="EMBL/GenBank/DDBJ databases">
        <title>Novel chitinolytic bacterium.</title>
        <authorList>
            <person name="Ungkulpasvich U."/>
            <person name="Kosugi A."/>
            <person name="Uke A."/>
        </authorList>
    </citation>
    <scope>NUCLEOTIDE SEQUENCE</scope>
    <source>
        <strain evidence="16">UUS1-1</strain>
    </source>
</reference>
<feature type="binding site" evidence="14">
    <location>
        <position position="288"/>
    </location>
    <ligand>
        <name>a divalent metal cation</name>
        <dbReference type="ChEBI" id="CHEBI:60240"/>
    </ligand>
</feature>
<comment type="similarity">
    <text evidence="7">Belongs to the IspD/TarI cytidylyltransferase family. IspD subfamily.</text>
</comment>
<feature type="binding site" evidence="14">
    <location>
        <begin position="334"/>
        <end position="336"/>
    </location>
    <ligand>
        <name>4-CDP-2-C-methyl-D-erythritol 2-phosphate</name>
        <dbReference type="ChEBI" id="CHEBI:57919"/>
    </ligand>
</feature>
<dbReference type="NCBIfam" id="TIGR00151">
    <property type="entry name" value="ispF"/>
    <property type="match status" value="1"/>
</dbReference>
<dbReference type="FunFam" id="3.90.550.10:FF:000003">
    <property type="entry name" value="2-C-methyl-D-erythritol 4-phosphate cytidylyltransferase"/>
    <property type="match status" value="1"/>
</dbReference>
<comment type="catalytic activity">
    <reaction evidence="2 14">
        <text>2-C-methyl-D-erythritol 4-phosphate + CTP + H(+) = 4-CDP-2-C-methyl-D-erythritol + diphosphate</text>
        <dbReference type="Rhea" id="RHEA:13429"/>
        <dbReference type="ChEBI" id="CHEBI:15378"/>
        <dbReference type="ChEBI" id="CHEBI:33019"/>
        <dbReference type="ChEBI" id="CHEBI:37563"/>
        <dbReference type="ChEBI" id="CHEBI:57823"/>
        <dbReference type="ChEBI" id="CHEBI:58262"/>
        <dbReference type="EC" id="2.7.7.60"/>
    </reaction>
</comment>
<feature type="binding site" evidence="14">
    <location>
        <position position="286"/>
    </location>
    <ligand>
        <name>a divalent metal cation</name>
        <dbReference type="ChEBI" id="CHEBI:60240"/>
    </ligand>
</feature>
<feature type="site" description="Transition state stabilizer" evidence="14">
    <location>
        <position position="411"/>
    </location>
</feature>
<dbReference type="PANTHER" id="PTHR43181:SF1">
    <property type="entry name" value="2-C-METHYL-D-ERYTHRITOL 2,4-CYCLODIPHOSPHATE SYNTHASE, CHLOROPLASTIC"/>
    <property type="match status" value="1"/>
</dbReference>
<dbReference type="SUPFAM" id="SSF69765">
    <property type="entry name" value="IpsF-like"/>
    <property type="match status" value="1"/>
</dbReference>
<proteinExistence type="inferred from homology"/>
<dbReference type="InterPro" id="IPR034683">
    <property type="entry name" value="IspD/TarI"/>
</dbReference>
<dbReference type="EMBL" id="JAAKDE010000019">
    <property type="protein sequence ID" value="MBA2133754.1"/>
    <property type="molecule type" value="Genomic_DNA"/>
</dbReference>
<dbReference type="InterPro" id="IPR029044">
    <property type="entry name" value="Nucleotide-diphossugar_trans"/>
</dbReference>
<evidence type="ECO:0000256" key="3">
    <source>
        <dbReference type="ARBA" id="ARBA00001968"/>
    </source>
</evidence>
<dbReference type="Pfam" id="PF01128">
    <property type="entry name" value="IspD"/>
    <property type="match status" value="1"/>
</dbReference>
<comment type="similarity">
    <text evidence="14">In the C-terminal section; belongs to the IspF family.</text>
</comment>
<dbReference type="PANTHER" id="PTHR43181">
    <property type="entry name" value="2-C-METHYL-D-ERYTHRITOL 2,4-CYCLODIPHOSPHATE SYNTHASE, CHLOROPLASTIC"/>
    <property type="match status" value="1"/>
</dbReference>
<dbReference type="HAMAP" id="MF_00107">
    <property type="entry name" value="IspF"/>
    <property type="match status" value="1"/>
</dbReference>
<dbReference type="NCBIfam" id="TIGR00453">
    <property type="entry name" value="ispD"/>
    <property type="match status" value="1"/>
</dbReference>
<dbReference type="InterPro" id="IPR026596">
    <property type="entry name" value="IspD/F"/>
</dbReference>
<feature type="domain" description="2-C-methyl-D-erythritol 2,4-cyclodiphosphate synthase" evidence="15">
    <location>
        <begin position="279"/>
        <end position="432"/>
    </location>
</feature>
<evidence type="ECO:0000256" key="10">
    <source>
        <dbReference type="ARBA" id="ARBA00022723"/>
    </source>
</evidence>
<comment type="pathway">
    <text evidence="4 14">Isoprenoid biosynthesis; isopentenyl diphosphate biosynthesis via DXP pathway; isopentenyl diphosphate from 1-deoxy-D-xylulose 5-phosphate: step 4/6.</text>
</comment>
<keyword evidence="17" id="KW-1185">Reference proteome</keyword>
<gene>
    <name evidence="14" type="primary">ispDF</name>
    <name evidence="16" type="ORF">G5B42_09445</name>
</gene>
<dbReference type="InterPro" id="IPR018294">
    <property type="entry name" value="ISPD_synthase_CS"/>
</dbReference>
<dbReference type="EC" id="4.6.1.12" evidence="14"/>
<keyword evidence="9 14" id="KW-0548">Nucleotidyltransferase</keyword>
<comment type="caution">
    <text evidence="14">Lacks conserved residue(s) required for the propagation of feature annotation.</text>
</comment>
<feature type="site" description="Transition state stabilizer" evidence="14">
    <location>
        <position position="32"/>
    </location>
</feature>
<feature type="site" description="Positions MEP for the nucleophilic attack" evidence="14">
    <location>
        <position position="227"/>
    </location>
</feature>
<evidence type="ECO:0000256" key="14">
    <source>
        <dbReference type="HAMAP-Rule" id="MF_01520"/>
    </source>
</evidence>
<name>A0A8J6I3E6_9FIRM</name>
<feature type="binding site" evidence="14">
    <location>
        <begin position="410"/>
        <end position="413"/>
    </location>
    <ligand>
        <name>4-CDP-2-C-methyl-D-erythritol 2-phosphate</name>
        <dbReference type="ChEBI" id="CHEBI:57919"/>
    </ligand>
</feature>
<comment type="pathway">
    <text evidence="5 14">Isoprenoid biosynthesis; isopentenyl diphosphate biosynthesis via DXP pathway; isopentenyl diphosphate from 1-deoxy-D-xylulose 5-phosphate: step 2/6.</text>
</comment>
<feature type="binding site" evidence="14">
    <location>
        <begin position="312"/>
        <end position="313"/>
    </location>
    <ligand>
        <name>4-CDP-2-C-methyl-D-erythritol 2-phosphate</name>
        <dbReference type="ChEBI" id="CHEBI:57919"/>
    </ligand>
</feature>
<evidence type="ECO:0000313" key="17">
    <source>
        <dbReference type="Proteomes" id="UP000657177"/>
    </source>
</evidence>
<dbReference type="HAMAP" id="MF_01520">
    <property type="entry name" value="IspDF"/>
    <property type="match status" value="1"/>
</dbReference>
<evidence type="ECO:0000256" key="4">
    <source>
        <dbReference type="ARBA" id="ARBA00004709"/>
    </source>
</evidence>
<evidence type="ECO:0000256" key="13">
    <source>
        <dbReference type="ARBA" id="ARBA00023268"/>
    </source>
</evidence>
<comment type="similarity">
    <text evidence="14">In the N-terminal section; belongs to the IspD/TarI cytidylyltransferase family. IspD subfamily.</text>
</comment>
<dbReference type="UniPathway" id="UPA00056">
    <property type="reaction ID" value="UER00093"/>
</dbReference>
<comment type="function">
    <text evidence="14">Bifunctional enzyme that catalyzes the formation of 4-diphosphocytidyl-2-C-methyl-D-erythritol from CTP and 2-C-methyl-D-erythritol 4-phosphate (MEP) (IspD), and catalyzes the conversion of 4-diphosphocytidyl-2-C-methyl-D-erythritol 2-phosphate (CDP-ME2P) to 2-C-methyl-D-erythritol 2,4-cyclodiphosphate (ME-CPP) with a corresponding release of cytidine 5-monophosphate (CMP) (IspF).</text>
</comment>
<dbReference type="Pfam" id="PF02542">
    <property type="entry name" value="YgbB"/>
    <property type="match status" value="1"/>
</dbReference>
<keyword evidence="10 14" id="KW-0479">Metal-binding</keyword>
<evidence type="ECO:0000259" key="15">
    <source>
        <dbReference type="Pfam" id="PF02542"/>
    </source>
</evidence>
<feature type="binding site" evidence="14">
    <location>
        <position position="420"/>
    </location>
    <ligand>
        <name>4-CDP-2-C-methyl-D-erythritol 2-phosphate</name>
        <dbReference type="ChEBI" id="CHEBI:57919"/>
    </ligand>
</feature>
<dbReference type="SUPFAM" id="SSF53448">
    <property type="entry name" value="Nucleotide-diphospho-sugar transferases"/>
    <property type="match status" value="1"/>
</dbReference>
<dbReference type="GO" id="GO:0008685">
    <property type="term" value="F:2-C-methyl-D-erythritol 2,4-cyclodiphosphate synthase activity"/>
    <property type="evidence" value="ECO:0007669"/>
    <property type="project" value="UniProtKB-UniRule"/>
</dbReference>
<evidence type="ECO:0000256" key="2">
    <source>
        <dbReference type="ARBA" id="ARBA00001282"/>
    </source>
</evidence>
<evidence type="ECO:0000256" key="6">
    <source>
        <dbReference type="ARBA" id="ARBA00008480"/>
    </source>
</evidence>
<feature type="site" description="Transition state stabilizer" evidence="14">
    <location>
        <position position="312"/>
    </location>
</feature>
<keyword evidence="12 14" id="KW-0456">Lyase</keyword>
<feature type="binding site" evidence="14">
    <location>
        <position position="320"/>
    </location>
    <ligand>
        <name>a divalent metal cation</name>
        <dbReference type="ChEBI" id="CHEBI:60240"/>
    </ligand>
</feature>
<keyword evidence="11 14" id="KW-0414">Isoprene biosynthesis</keyword>
<keyword evidence="13 14" id="KW-0511">Multifunctional enzyme</keyword>
<dbReference type="PROSITE" id="PS01295">
    <property type="entry name" value="ISPD"/>
    <property type="match status" value="1"/>
</dbReference>
<evidence type="ECO:0000256" key="9">
    <source>
        <dbReference type="ARBA" id="ARBA00022695"/>
    </source>
</evidence>
<keyword evidence="8 14" id="KW-0808">Transferase</keyword>
<dbReference type="Gene3D" id="3.30.1330.50">
    <property type="entry name" value="2-C-methyl-D-erythritol 2,4-cyclodiphosphate synthase"/>
    <property type="match status" value="1"/>
</dbReference>
<evidence type="ECO:0000256" key="1">
    <source>
        <dbReference type="ARBA" id="ARBA00000200"/>
    </source>
</evidence>
<dbReference type="GO" id="GO:0046872">
    <property type="term" value="F:metal ion binding"/>
    <property type="evidence" value="ECO:0007669"/>
    <property type="project" value="UniProtKB-KW"/>
</dbReference>
<evidence type="ECO:0000313" key="16">
    <source>
        <dbReference type="EMBL" id="MBA2133754.1"/>
    </source>
</evidence>
<dbReference type="GO" id="GO:0016114">
    <property type="term" value="P:terpenoid biosynthetic process"/>
    <property type="evidence" value="ECO:0007669"/>
    <property type="project" value="InterPro"/>
</dbReference>
<dbReference type="GO" id="GO:0019288">
    <property type="term" value="P:isopentenyl diphosphate biosynthetic process, methylerythritol 4-phosphate pathway"/>
    <property type="evidence" value="ECO:0007669"/>
    <property type="project" value="UniProtKB-UniRule"/>
</dbReference>
<feature type="site" description="Transition state stabilizer" evidence="14">
    <location>
        <position position="21"/>
    </location>
</feature>
<dbReference type="PROSITE" id="PS01350">
    <property type="entry name" value="ISPF"/>
    <property type="match status" value="1"/>
</dbReference>
<dbReference type="EC" id="2.7.7.60" evidence="14"/>
<evidence type="ECO:0000256" key="5">
    <source>
        <dbReference type="ARBA" id="ARBA00004787"/>
    </source>
</evidence>
<comment type="similarity">
    <text evidence="6">Belongs to the IspF family.</text>
</comment>
<dbReference type="HAMAP" id="MF_00108">
    <property type="entry name" value="IspD"/>
    <property type="match status" value="1"/>
</dbReference>
<feature type="region of interest" description="2-C-methyl-D-erythritol 4-phosphate cytidylyltransferase" evidence="14">
    <location>
        <begin position="1"/>
        <end position="279"/>
    </location>
</feature>
<organism evidence="16 17">
    <name type="scientific">Capillibacterium thermochitinicola</name>
    <dbReference type="NCBI Taxonomy" id="2699427"/>
    <lineage>
        <taxon>Bacteria</taxon>
        <taxon>Bacillati</taxon>
        <taxon>Bacillota</taxon>
        <taxon>Capillibacterium</taxon>
    </lineage>
</organism>
<accession>A0A8J6I3E6</accession>
<feature type="site" description="Positions MEP for the nucleophilic attack" evidence="14">
    <location>
        <position position="171"/>
    </location>
</feature>
<dbReference type="GO" id="GO:0050518">
    <property type="term" value="F:2-C-methyl-D-erythritol 4-phosphate cytidylyltransferase activity"/>
    <property type="evidence" value="ECO:0007669"/>
    <property type="project" value="UniProtKB-UniRule"/>
</dbReference>
<feature type="binding site" evidence="14">
    <location>
        <begin position="286"/>
        <end position="288"/>
    </location>
    <ligand>
        <name>4-CDP-2-C-methyl-D-erythritol 2-phosphate</name>
        <dbReference type="ChEBI" id="CHEBI:57919"/>
    </ligand>
</feature>
<evidence type="ECO:0000256" key="8">
    <source>
        <dbReference type="ARBA" id="ARBA00022679"/>
    </source>
</evidence>
<dbReference type="InterPro" id="IPR001228">
    <property type="entry name" value="IspD"/>
</dbReference>
<dbReference type="FunFam" id="3.30.1330.50:FF:000001">
    <property type="entry name" value="2-C-methyl-D-erythritol 2,4-cyclodiphosphate synthase"/>
    <property type="match status" value="1"/>
</dbReference>
<comment type="catalytic activity">
    <reaction evidence="1 14">
        <text>4-CDP-2-C-methyl-D-erythritol 2-phosphate = 2-C-methyl-D-erythritol 2,4-cyclic diphosphate + CMP</text>
        <dbReference type="Rhea" id="RHEA:23864"/>
        <dbReference type="ChEBI" id="CHEBI:57919"/>
        <dbReference type="ChEBI" id="CHEBI:58483"/>
        <dbReference type="ChEBI" id="CHEBI:60377"/>
        <dbReference type="EC" id="4.6.1.12"/>
    </reaction>
</comment>
<evidence type="ECO:0000256" key="11">
    <source>
        <dbReference type="ARBA" id="ARBA00023229"/>
    </source>
</evidence>
<dbReference type="CDD" id="cd00554">
    <property type="entry name" value="MECDP_synthase"/>
    <property type="match status" value="1"/>
</dbReference>
<dbReference type="InterPro" id="IPR020555">
    <property type="entry name" value="MECDP_synthase_CS"/>
</dbReference>
<dbReference type="Gene3D" id="3.90.550.10">
    <property type="entry name" value="Spore Coat Polysaccharide Biosynthesis Protein SpsA, Chain A"/>
    <property type="match status" value="1"/>
</dbReference>
<dbReference type="Proteomes" id="UP000657177">
    <property type="component" value="Unassembled WGS sequence"/>
</dbReference>
<feature type="binding site" evidence="14">
    <location>
        <begin position="339"/>
        <end position="343"/>
    </location>
    <ligand>
        <name>4-CDP-2-C-methyl-D-erythritol 2-phosphate</name>
        <dbReference type="ChEBI" id="CHEBI:57919"/>
    </ligand>
</feature>
<feature type="region of interest" description="2-C-methyl-D-erythritol 2,4-cyclodiphosphate synthase" evidence="14">
    <location>
        <begin position="280"/>
        <end position="446"/>
    </location>
</feature>
<dbReference type="CDD" id="cd02516">
    <property type="entry name" value="CDP-ME_synthetase"/>
    <property type="match status" value="1"/>
</dbReference>
<dbReference type="AlphaFoldDB" id="A0A8J6I3E6"/>
<evidence type="ECO:0000256" key="7">
    <source>
        <dbReference type="ARBA" id="ARBA00009789"/>
    </source>
</evidence>
<dbReference type="RefSeq" id="WP_181340221.1">
    <property type="nucleotide sequence ID" value="NZ_JAAKDE010000019.1"/>
</dbReference>
<dbReference type="InterPro" id="IPR003526">
    <property type="entry name" value="MECDP_synthase"/>
</dbReference>
<dbReference type="InterPro" id="IPR036571">
    <property type="entry name" value="MECDP_synthase_sf"/>
</dbReference>
<protein>
    <recommendedName>
        <fullName evidence="14">Bifunctional enzyme IspD/IspF</fullName>
    </recommendedName>
    <domain>
        <recommendedName>
            <fullName evidence="14">2-C-methyl-D-erythritol 4-phosphate cytidylyltransferase</fullName>
            <ecNumber evidence="14">2.7.7.60</ecNumber>
        </recommendedName>
        <alternativeName>
            <fullName evidence="14">4-diphosphocytidyl-2C-methyl-D-erythritol synthase</fullName>
        </alternativeName>
        <alternativeName>
            <fullName evidence="14">MEP cytidylyltransferase</fullName>
            <shortName evidence="14">MCT</shortName>
        </alternativeName>
    </domain>
    <domain>
        <recommendedName>
            <fullName evidence="14">2-C-methyl-D-erythritol 2,4-cyclodiphosphate synthase</fullName>
            <shortName evidence="14">MECDP-synthase</shortName>
            <shortName evidence="14">MECPP-synthase</shortName>
            <shortName evidence="14">MECPS</shortName>
            <ecNumber evidence="14">4.6.1.12</ecNumber>
        </recommendedName>
    </domain>
</protein>
<comment type="caution">
    <text evidence="16">The sequence shown here is derived from an EMBL/GenBank/DDBJ whole genome shotgun (WGS) entry which is preliminary data.</text>
</comment>
<evidence type="ECO:0000256" key="12">
    <source>
        <dbReference type="ARBA" id="ARBA00023239"/>
    </source>
</evidence>
<feature type="binding site" evidence="14">
    <location>
        <position position="417"/>
    </location>
    <ligand>
        <name>4-CDP-2-C-methyl-D-erythritol 2-phosphate</name>
        <dbReference type="ChEBI" id="CHEBI:57919"/>
    </ligand>
</feature>